<evidence type="ECO:0000256" key="4">
    <source>
        <dbReference type="ARBA" id="ARBA00022475"/>
    </source>
</evidence>
<dbReference type="GO" id="GO:0005886">
    <property type="term" value="C:plasma membrane"/>
    <property type="evidence" value="ECO:0007669"/>
    <property type="project" value="UniProtKB-SubCell"/>
</dbReference>
<evidence type="ECO:0000256" key="5">
    <source>
        <dbReference type="ARBA" id="ARBA00022519"/>
    </source>
</evidence>
<keyword evidence="6" id="KW-0812">Transmembrane</keyword>
<dbReference type="InterPro" id="IPR005628">
    <property type="entry name" value="GspK"/>
</dbReference>
<dbReference type="Proteomes" id="UP000058012">
    <property type="component" value="Unassembled WGS sequence"/>
</dbReference>
<dbReference type="InterPro" id="IPR049031">
    <property type="entry name" value="T2SSK_SAM-like_1st"/>
</dbReference>
<evidence type="ECO:0000256" key="10">
    <source>
        <dbReference type="SAM" id="SignalP"/>
    </source>
</evidence>
<dbReference type="InterPro" id="IPR038072">
    <property type="entry name" value="GspK_central_sf"/>
</dbReference>
<comment type="caution">
    <text evidence="12">The sequence shown here is derived from an EMBL/GenBank/DDBJ whole genome shotgun (WGS) entry which is preliminary data.</text>
</comment>
<dbReference type="Gene3D" id="1.10.40.60">
    <property type="entry name" value="EpsJ-like"/>
    <property type="match status" value="1"/>
</dbReference>
<keyword evidence="13" id="KW-1185">Reference proteome</keyword>
<evidence type="ECO:0000256" key="7">
    <source>
        <dbReference type="ARBA" id="ARBA00022927"/>
    </source>
</evidence>
<evidence type="ECO:0000256" key="2">
    <source>
        <dbReference type="ARBA" id="ARBA00007246"/>
    </source>
</evidence>
<evidence type="ECO:0000313" key="13">
    <source>
        <dbReference type="Proteomes" id="UP000058012"/>
    </source>
</evidence>
<reference evidence="12 13" key="1">
    <citation type="submission" date="2015-10" db="EMBL/GenBank/DDBJ databases">
        <title>Draft genome sequence of Novosphingobium fuchskuhlense DSM 25065 isolated from a surface water sample of the southwest basin of Lake Grosse Fuchskuhle.</title>
        <authorList>
            <person name="Ruckert C."/>
            <person name="Winkler A."/>
            <person name="Glaeser J."/>
            <person name="Grossart H.-P."/>
            <person name="Kalinowski J."/>
            <person name="Glaeser S."/>
        </authorList>
    </citation>
    <scope>NUCLEOTIDE SEQUENCE [LARGE SCALE GENOMIC DNA]</scope>
    <source>
        <strain evidence="12 13">FNE08-7</strain>
    </source>
</reference>
<keyword evidence="10" id="KW-0732">Signal</keyword>
<comment type="similarity">
    <text evidence="2">Belongs to the GSP K family.</text>
</comment>
<evidence type="ECO:0000259" key="11">
    <source>
        <dbReference type="Pfam" id="PF21687"/>
    </source>
</evidence>
<organism evidence="12 13">
    <name type="scientific">Novosphingobium fuchskuhlense</name>
    <dbReference type="NCBI Taxonomy" id="1117702"/>
    <lineage>
        <taxon>Bacteria</taxon>
        <taxon>Pseudomonadati</taxon>
        <taxon>Pseudomonadota</taxon>
        <taxon>Alphaproteobacteria</taxon>
        <taxon>Sphingomonadales</taxon>
        <taxon>Sphingomonadaceae</taxon>
        <taxon>Novosphingobium</taxon>
    </lineage>
</organism>
<sequence length="269" mass="29163">MVAAVGAIAIMAAVAAMFTTASVSQIDTLDAETTRARLVAAADAGIAVALGGLSEQGGNRVWTLEGEDHELTFDGVALKVHVEDEQGKIVFEHVNEENMGWLLDALGVPEPQRSIARDSYGDWIDDDEDARENGAESEYYNPRGLRPANTWISSVDELADIRGFTPELVERIRAYGTADTSEYFDATHANLLAIQVMTDGDANSPDIISRRRELSGQRTAIGFSAPELKNHVVSIVAEARLDGGRTVTRRAVVVVAPPGRHRYAIKYVE</sequence>
<dbReference type="PANTHER" id="PTHR38831">
    <property type="entry name" value="TYPE II SECRETION SYSTEM PROTEIN K"/>
    <property type="match status" value="1"/>
</dbReference>
<feature type="domain" description="T2SS protein K first SAM-like" evidence="11">
    <location>
        <begin position="99"/>
        <end position="175"/>
    </location>
</feature>
<name>A0A117UT10_9SPHN</name>
<feature type="signal peptide" evidence="10">
    <location>
        <begin position="1"/>
        <end position="21"/>
    </location>
</feature>
<keyword evidence="9" id="KW-0472">Membrane</keyword>
<accession>A0A117UT10</accession>
<evidence type="ECO:0000256" key="9">
    <source>
        <dbReference type="ARBA" id="ARBA00023136"/>
    </source>
</evidence>
<dbReference type="PANTHER" id="PTHR38831:SF2">
    <property type="entry name" value="TYPE II SECRETION SYSTEM PROTEIN K"/>
    <property type="match status" value="1"/>
</dbReference>
<keyword evidence="5" id="KW-0997">Cell inner membrane</keyword>
<keyword evidence="3" id="KW-0813">Transport</keyword>
<dbReference type="AlphaFoldDB" id="A0A117UT10"/>
<evidence type="ECO:0000256" key="6">
    <source>
        <dbReference type="ARBA" id="ARBA00022692"/>
    </source>
</evidence>
<evidence type="ECO:0000313" key="12">
    <source>
        <dbReference type="EMBL" id="KUR70320.1"/>
    </source>
</evidence>
<dbReference type="GO" id="GO:0009306">
    <property type="term" value="P:protein secretion"/>
    <property type="evidence" value="ECO:0007669"/>
    <property type="project" value="InterPro"/>
</dbReference>
<dbReference type="SUPFAM" id="SSF158544">
    <property type="entry name" value="GspK insert domain-like"/>
    <property type="match status" value="1"/>
</dbReference>
<dbReference type="STRING" id="1117702.AQZ52_15850"/>
<keyword evidence="4" id="KW-1003">Cell membrane</keyword>
<evidence type="ECO:0000256" key="1">
    <source>
        <dbReference type="ARBA" id="ARBA00004533"/>
    </source>
</evidence>
<keyword evidence="8" id="KW-1133">Transmembrane helix</keyword>
<feature type="chain" id="PRO_5007156912" description="T2SS protein K first SAM-like domain-containing protein" evidence="10">
    <location>
        <begin position="22"/>
        <end position="269"/>
    </location>
</feature>
<evidence type="ECO:0000256" key="8">
    <source>
        <dbReference type="ARBA" id="ARBA00022989"/>
    </source>
</evidence>
<evidence type="ECO:0000256" key="3">
    <source>
        <dbReference type="ARBA" id="ARBA00022448"/>
    </source>
</evidence>
<dbReference type="Pfam" id="PF21687">
    <property type="entry name" value="T2SSK_1st"/>
    <property type="match status" value="1"/>
</dbReference>
<protein>
    <recommendedName>
        <fullName evidence="11">T2SS protein K first SAM-like domain-containing protein</fullName>
    </recommendedName>
</protein>
<proteinExistence type="inferred from homology"/>
<comment type="subcellular location">
    <subcellularLocation>
        <location evidence="1">Cell inner membrane</location>
    </subcellularLocation>
</comment>
<gene>
    <name evidence="12" type="ORF">AQZ52_15850</name>
</gene>
<keyword evidence="7" id="KW-0653">Protein transport</keyword>
<dbReference type="EMBL" id="LLZS01000009">
    <property type="protein sequence ID" value="KUR70320.1"/>
    <property type="molecule type" value="Genomic_DNA"/>
</dbReference>